<organism evidence="3">
    <name type="scientific">Camponotus floridanus</name>
    <name type="common">Florida carpenter ant</name>
    <dbReference type="NCBI Taxonomy" id="104421"/>
    <lineage>
        <taxon>Eukaryota</taxon>
        <taxon>Metazoa</taxon>
        <taxon>Ecdysozoa</taxon>
        <taxon>Arthropoda</taxon>
        <taxon>Hexapoda</taxon>
        <taxon>Insecta</taxon>
        <taxon>Pterygota</taxon>
        <taxon>Neoptera</taxon>
        <taxon>Endopterygota</taxon>
        <taxon>Hymenoptera</taxon>
        <taxon>Apocrita</taxon>
        <taxon>Aculeata</taxon>
        <taxon>Formicoidea</taxon>
        <taxon>Formicidae</taxon>
        <taxon>Formicinae</taxon>
        <taxon>Camponotus</taxon>
    </lineage>
</organism>
<dbReference type="AlphaFoldDB" id="E2A9K5"/>
<keyword evidence="3" id="KW-1185">Reference proteome</keyword>
<reference evidence="2 3" key="1">
    <citation type="journal article" date="2010" name="Science">
        <title>Genomic comparison of the ants Camponotus floridanus and Harpegnathos saltator.</title>
        <authorList>
            <person name="Bonasio R."/>
            <person name="Zhang G."/>
            <person name="Ye C."/>
            <person name="Mutti N.S."/>
            <person name="Fang X."/>
            <person name="Qin N."/>
            <person name="Donahue G."/>
            <person name="Yang P."/>
            <person name="Li Q."/>
            <person name="Li C."/>
            <person name="Zhang P."/>
            <person name="Huang Z."/>
            <person name="Berger S.L."/>
            <person name="Reinberg D."/>
            <person name="Wang J."/>
            <person name="Liebig J."/>
        </authorList>
    </citation>
    <scope>NUCLEOTIDE SEQUENCE [LARGE SCALE GENOMIC DNA]</scope>
    <source>
        <strain evidence="3">C129</strain>
    </source>
</reference>
<protein>
    <submittedName>
        <fullName evidence="2">Uncharacterized protein</fullName>
    </submittedName>
</protein>
<evidence type="ECO:0000313" key="3">
    <source>
        <dbReference type="Proteomes" id="UP000000311"/>
    </source>
</evidence>
<evidence type="ECO:0000256" key="1">
    <source>
        <dbReference type="SAM" id="MobiDB-lite"/>
    </source>
</evidence>
<feature type="region of interest" description="Disordered" evidence="1">
    <location>
        <begin position="42"/>
        <end position="69"/>
    </location>
</feature>
<sequence>MPDYGLLYKAARTRETVKRSCKKSRLDLTDIRGQPCRFVLAPKIVGPPAPRGKRSPALGPRDISEVSKQSVTDGYPFRRYYRSPKVSLSAKKIGGPGTQETRGRTAVRGTKTREDEKRWMPKIEDREKPDARVSGEGWRRGGQEEEAKATGRPEALLQVWYHRTSGRHNGAAMSLRMERNADDGFRIVCKRDAMACHASYRILITRVTRTAVPTYFTDGLTLALRPAVVGHGPLWPWKTDHRSTAVRRATCTSRMDGFIKREALADRFGTRQFAAFQSLPCVDRVDGDVYSNVCSQCVKSALPGWLPARFSALLSHLNPRLRDSWRSFNKKDIKMIPLFFGERIAEIVVECQNLECNDDVNLLGPPVTMMTIEERGYRGRPEGRWREKTVGDADGVRVGSSVIRLADEERLGTDVGYPYQEWCQCSLLCSLCYARLGPAPRRSSDGYRTLSSYSSPCLLGTPSCTFLSGLYRGNDKEVRFGEGKLKLERFALKESSAARRFDCRSTTATVKVTTTFLRRCPDQVKRAVPCARWRLEKLKMAALAG</sequence>
<evidence type="ECO:0000313" key="2">
    <source>
        <dbReference type="EMBL" id="EFN69895.1"/>
    </source>
</evidence>
<name>E2A9K5_CAMFO</name>
<dbReference type="EMBL" id="GL437917">
    <property type="protein sequence ID" value="EFN69895.1"/>
    <property type="molecule type" value="Genomic_DNA"/>
</dbReference>
<dbReference type="InParanoid" id="E2A9K5"/>
<accession>E2A9K5</accession>
<gene>
    <name evidence="2" type="ORF">EAG_10857</name>
</gene>
<feature type="compositionally biased region" description="Basic and acidic residues" evidence="1">
    <location>
        <begin position="111"/>
        <end position="150"/>
    </location>
</feature>
<dbReference type="Proteomes" id="UP000000311">
    <property type="component" value="Unassembled WGS sequence"/>
</dbReference>
<feature type="region of interest" description="Disordered" evidence="1">
    <location>
        <begin position="89"/>
        <end position="150"/>
    </location>
</feature>
<proteinExistence type="predicted"/>